<evidence type="ECO:0000256" key="8">
    <source>
        <dbReference type="ARBA" id="ARBA00023175"/>
    </source>
</evidence>
<dbReference type="GO" id="GO:0035974">
    <property type="term" value="C:meiotic spindle pole body"/>
    <property type="evidence" value="ECO:0007669"/>
    <property type="project" value="TreeGrafter"/>
</dbReference>
<evidence type="ECO:0000256" key="6">
    <source>
        <dbReference type="ARBA" id="ARBA00022840"/>
    </source>
</evidence>
<dbReference type="GO" id="GO:0005874">
    <property type="term" value="C:microtubule"/>
    <property type="evidence" value="ECO:0007669"/>
    <property type="project" value="UniProtKB-KW"/>
</dbReference>
<evidence type="ECO:0000256" key="5">
    <source>
        <dbReference type="ARBA" id="ARBA00022741"/>
    </source>
</evidence>
<keyword evidence="2" id="KW-0813">Transport</keyword>
<keyword evidence="4" id="KW-0493">Microtubule</keyword>
<keyword evidence="9" id="KW-0206">Cytoskeleton</keyword>
<dbReference type="PANTHER" id="PTHR12688">
    <property type="entry name" value="DYNEIN LIGHT INTERMEDIATE CHAIN"/>
    <property type="match status" value="1"/>
</dbReference>
<dbReference type="GO" id="GO:0045504">
    <property type="term" value="F:dynein heavy chain binding"/>
    <property type="evidence" value="ECO:0007669"/>
    <property type="project" value="TreeGrafter"/>
</dbReference>
<dbReference type="EMBL" id="CP072754">
    <property type="protein sequence ID" value="QUC17644.1"/>
    <property type="molecule type" value="Genomic_DNA"/>
</dbReference>
<keyword evidence="7" id="KW-0243">Dynein</keyword>
<sequence length="542" mass="59814">MAGKDERVSTYTSTSAESDGRYGELKRNLWTSMLESVASGKRLPQKNLLVLGGTPESQREFIESLSSSEGRRHFDRQKIPPIANNFALGYSYYDVLDADQDDTLARVSLYLLSQPSNEFASLVSPLLTAQTVSHSAIVVLLDWSQPHQWLRQIWRWIRVLGEVMGRISAGCRSEMEDVMASWKERGRAGASLNLDGTPTATGASADGDGLLPLGPGEWSEPLGLPLCVVCQNAQKMEFLEKNKGWKEVDFDTVLQYMRTILLRHGASLIYTSQNTPSQLPLLIHSTLGITSLLKRQPLKHNVIDRDKIAVAPNWDSWGKIRILGGIFDAELVSKGWEQDIKLPLGSSPGAVAPQTPADDDDDDDDDDDAHPPQTPTRHGPSAIAQYEDWCRDPNSGGLAVVESAMRDGRAVGVDSDDPQEFLERQLKILEAFKAKAPEKGVNGTSPLTTASHRRTEYSDEQSVNDHIGPVQFNMGGIQVDADDMLQRLKDRNAHLSPDDEYGEEEEPVPVGNMAKEYDNEQLQNFFSGLMNRTAGAADSPRS</sequence>
<keyword evidence="5" id="KW-0547">Nucleotide-binding</keyword>
<keyword evidence="6" id="KW-0067">ATP-binding</keyword>
<dbReference type="Proteomes" id="UP000027002">
    <property type="component" value="Chromosome 2"/>
</dbReference>
<dbReference type="GO" id="GO:0000226">
    <property type="term" value="P:microtubule cytoskeleton organization"/>
    <property type="evidence" value="ECO:0007669"/>
    <property type="project" value="TreeGrafter"/>
</dbReference>
<dbReference type="OrthoDB" id="27603at2759"/>
<evidence type="ECO:0000256" key="2">
    <source>
        <dbReference type="ARBA" id="ARBA00022448"/>
    </source>
</evidence>
<dbReference type="GeneID" id="66062663"/>
<dbReference type="GO" id="GO:0005524">
    <property type="term" value="F:ATP binding"/>
    <property type="evidence" value="ECO:0007669"/>
    <property type="project" value="UniProtKB-KW"/>
</dbReference>
<dbReference type="RefSeq" id="XP_042995317.1">
    <property type="nucleotide sequence ID" value="XM_043139383.1"/>
</dbReference>
<evidence type="ECO:0000256" key="9">
    <source>
        <dbReference type="ARBA" id="ARBA00023212"/>
    </source>
</evidence>
<keyword evidence="8" id="KW-0505">Motor protein</keyword>
<dbReference type="AlphaFoldDB" id="A0A8E5HLF6"/>
<dbReference type="PANTHER" id="PTHR12688:SF0">
    <property type="entry name" value="DYNEIN LIGHT INTERMEDIATE CHAIN"/>
    <property type="match status" value="1"/>
</dbReference>
<evidence type="ECO:0000313" key="12">
    <source>
        <dbReference type="Proteomes" id="UP000027002"/>
    </source>
</evidence>
<evidence type="ECO:0000256" key="10">
    <source>
        <dbReference type="SAM" id="MobiDB-lite"/>
    </source>
</evidence>
<evidence type="ECO:0000313" key="11">
    <source>
        <dbReference type="EMBL" id="QUC17644.1"/>
    </source>
</evidence>
<keyword evidence="3" id="KW-0963">Cytoplasm</keyword>
<dbReference type="InterPro" id="IPR008467">
    <property type="entry name" value="Dynein1_light_intermed_chain"/>
</dbReference>
<organism evidence="11 12">
    <name type="scientific">Ustilaginoidea virens</name>
    <name type="common">Rice false smut fungus</name>
    <name type="synonym">Villosiclava virens</name>
    <dbReference type="NCBI Taxonomy" id="1159556"/>
    <lineage>
        <taxon>Eukaryota</taxon>
        <taxon>Fungi</taxon>
        <taxon>Dikarya</taxon>
        <taxon>Ascomycota</taxon>
        <taxon>Pezizomycotina</taxon>
        <taxon>Sordariomycetes</taxon>
        <taxon>Hypocreomycetidae</taxon>
        <taxon>Hypocreales</taxon>
        <taxon>Clavicipitaceae</taxon>
        <taxon>Ustilaginoidea</taxon>
    </lineage>
</organism>
<evidence type="ECO:0008006" key="13">
    <source>
        <dbReference type="Google" id="ProtNLM"/>
    </source>
</evidence>
<keyword evidence="12" id="KW-1185">Reference proteome</keyword>
<evidence type="ECO:0000256" key="4">
    <source>
        <dbReference type="ARBA" id="ARBA00022701"/>
    </source>
</evidence>
<protein>
    <recommendedName>
        <fullName evidence="13">Dynein light intermediate chain</fullName>
    </recommendedName>
</protein>
<gene>
    <name evidence="11" type="ORF">UV8b_01885</name>
</gene>
<name>A0A8E5HLF6_USTVR</name>
<feature type="region of interest" description="Disordered" evidence="10">
    <location>
        <begin position="343"/>
        <end position="383"/>
    </location>
</feature>
<dbReference type="Pfam" id="PF05783">
    <property type="entry name" value="DLIC"/>
    <property type="match status" value="1"/>
</dbReference>
<evidence type="ECO:0000256" key="3">
    <source>
        <dbReference type="ARBA" id="ARBA00022490"/>
    </source>
</evidence>
<dbReference type="GO" id="GO:0007018">
    <property type="term" value="P:microtubule-based movement"/>
    <property type="evidence" value="ECO:0007669"/>
    <property type="project" value="InterPro"/>
</dbReference>
<evidence type="ECO:0000256" key="7">
    <source>
        <dbReference type="ARBA" id="ARBA00023017"/>
    </source>
</evidence>
<reference evidence="11" key="1">
    <citation type="submission" date="2020-03" db="EMBL/GenBank/DDBJ databases">
        <title>A mixture of massive structural variations and highly conserved coding sequences in Ustilaginoidea virens genome.</title>
        <authorList>
            <person name="Zhang K."/>
            <person name="Zhao Z."/>
            <person name="Zhang Z."/>
            <person name="Li Y."/>
            <person name="Hsiang T."/>
            <person name="Sun W."/>
        </authorList>
    </citation>
    <scope>NUCLEOTIDE SEQUENCE</scope>
    <source>
        <strain evidence="11">UV-8b</strain>
    </source>
</reference>
<feature type="compositionally biased region" description="Acidic residues" evidence="10">
    <location>
        <begin position="357"/>
        <end position="368"/>
    </location>
</feature>
<dbReference type="GO" id="GO:0005868">
    <property type="term" value="C:cytoplasmic dynein complex"/>
    <property type="evidence" value="ECO:0007669"/>
    <property type="project" value="InterPro"/>
</dbReference>
<feature type="region of interest" description="Disordered" evidence="10">
    <location>
        <begin position="1"/>
        <end position="22"/>
    </location>
</feature>
<proteinExistence type="predicted"/>
<evidence type="ECO:0000256" key="1">
    <source>
        <dbReference type="ARBA" id="ARBA00004245"/>
    </source>
</evidence>
<comment type="subcellular location">
    <subcellularLocation>
        <location evidence="1">Cytoplasm</location>
        <location evidence="1">Cytoskeleton</location>
    </subcellularLocation>
</comment>
<dbReference type="KEGG" id="uvi:66062663"/>
<accession>A0A8E5HLF6</accession>
<dbReference type="InterPro" id="IPR022780">
    <property type="entry name" value="Dynein_light_int_chain"/>
</dbReference>